<evidence type="ECO:0000313" key="4">
    <source>
        <dbReference type="Proteomes" id="UP001160148"/>
    </source>
</evidence>
<evidence type="ECO:0000259" key="2">
    <source>
        <dbReference type="Pfam" id="PF16064"/>
    </source>
</evidence>
<evidence type="ECO:0000256" key="1">
    <source>
        <dbReference type="SAM" id="MobiDB-lite"/>
    </source>
</evidence>
<feature type="compositionally biased region" description="Polar residues" evidence="1">
    <location>
        <begin position="155"/>
        <end position="170"/>
    </location>
</feature>
<feature type="domain" description="DUF4806" evidence="2">
    <location>
        <begin position="295"/>
        <end position="363"/>
    </location>
</feature>
<dbReference type="AlphaFoldDB" id="A0AAV0WFM1"/>
<comment type="caution">
    <text evidence="3">The sequence shown here is derived from an EMBL/GenBank/DDBJ whole genome shotgun (WGS) entry which is preliminary data.</text>
</comment>
<evidence type="ECO:0000313" key="3">
    <source>
        <dbReference type="EMBL" id="CAI6354311.1"/>
    </source>
</evidence>
<name>A0AAV0WFM1_9HEMI</name>
<dbReference type="Pfam" id="PF16064">
    <property type="entry name" value="DUF4806"/>
    <property type="match status" value="1"/>
</dbReference>
<dbReference type="Proteomes" id="UP001160148">
    <property type="component" value="Unassembled WGS sequence"/>
</dbReference>
<dbReference type="InterPro" id="IPR032071">
    <property type="entry name" value="DUF4806"/>
</dbReference>
<keyword evidence="4" id="KW-1185">Reference proteome</keyword>
<feature type="region of interest" description="Disordered" evidence="1">
    <location>
        <begin position="155"/>
        <end position="211"/>
    </location>
</feature>
<dbReference type="EMBL" id="CARXXK010000002">
    <property type="protein sequence ID" value="CAI6354311.1"/>
    <property type="molecule type" value="Genomic_DNA"/>
</dbReference>
<dbReference type="PANTHER" id="PTHR34153:SF2">
    <property type="entry name" value="SI:CH211-262H13.3-RELATED"/>
    <property type="match status" value="1"/>
</dbReference>
<sequence>MWTVVLFETDNTVNVVPNFWYSNGICQWPKKNLRTDTKNMIKRRSKPDEVTFNSYKARPLLENIVSYVEAEAKAIKAQKTDELSSNDDDKITRKLRKIKQTSPPITKKFKEKSHLPKIPVFDASVTTDDNEGSTDYDSDVDKLYKTNTKESTVPFSQSFKDNSYYDTSPENGLYNIDHQEPSTSQTAVSYGSGSKKKKTHHTSSSDQLNKNIDYTVQPIISPSSANKSADESDQAFRKCVRRSLANLKYDAEHFHKRFDAQESLLEKILAKLDSQESKGSAMVYNDYDDVDLGVIDNDEDLNNMEEKLINDKPYRNAVIILLSRFVGNTLPETIRKIMQRLFTDQFLSKYSFIGFKGKHQFSTLQCCSIIYDIVRKMKKFKDTANIDIEKPIKNWMAQATPRIKKMAEKSLQTNHDDDN</sequence>
<reference evidence="3 4" key="1">
    <citation type="submission" date="2023-01" db="EMBL/GenBank/DDBJ databases">
        <authorList>
            <person name="Whitehead M."/>
        </authorList>
    </citation>
    <scope>NUCLEOTIDE SEQUENCE [LARGE SCALE GENOMIC DNA]</scope>
</reference>
<organism evidence="3 4">
    <name type="scientific">Macrosiphum euphorbiae</name>
    <name type="common">potato aphid</name>
    <dbReference type="NCBI Taxonomy" id="13131"/>
    <lineage>
        <taxon>Eukaryota</taxon>
        <taxon>Metazoa</taxon>
        <taxon>Ecdysozoa</taxon>
        <taxon>Arthropoda</taxon>
        <taxon>Hexapoda</taxon>
        <taxon>Insecta</taxon>
        <taxon>Pterygota</taxon>
        <taxon>Neoptera</taxon>
        <taxon>Paraneoptera</taxon>
        <taxon>Hemiptera</taxon>
        <taxon>Sternorrhyncha</taxon>
        <taxon>Aphidomorpha</taxon>
        <taxon>Aphidoidea</taxon>
        <taxon>Aphididae</taxon>
        <taxon>Macrosiphini</taxon>
        <taxon>Macrosiphum</taxon>
    </lineage>
</organism>
<dbReference type="PANTHER" id="PTHR34153">
    <property type="entry name" value="SI:CH211-262H13.3-RELATED-RELATED"/>
    <property type="match status" value="1"/>
</dbReference>
<proteinExistence type="predicted"/>
<accession>A0AAV0WFM1</accession>
<gene>
    <name evidence="3" type="ORF">MEUPH1_LOCUS10329</name>
</gene>
<protein>
    <recommendedName>
        <fullName evidence="2">DUF4806 domain-containing protein</fullName>
    </recommendedName>
</protein>